<protein>
    <submittedName>
        <fullName evidence="1">Uncharacterized protein</fullName>
    </submittedName>
</protein>
<sequence>CSKGYIFDPSIRYEHHEGWLQKVKSNTESTEEIIERIAKEVWKDEPMLRVLANIVKDSLVSELKSSIGGIFSLKEQGENTDDIAVNFAAQIGVKIDIEDIDEVMM</sequence>
<proteinExistence type="predicted"/>
<evidence type="ECO:0000313" key="1">
    <source>
        <dbReference type="EMBL" id="KAJ4425630.1"/>
    </source>
</evidence>
<dbReference type="Proteomes" id="UP001148838">
    <property type="component" value="Unassembled WGS sequence"/>
</dbReference>
<comment type="caution">
    <text evidence="1">The sequence shown here is derived from an EMBL/GenBank/DDBJ whole genome shotgun (WGS) entry which is preliminary data.</text>
</comment>
<dbReference type="EMBL" id="JAJSOF020000042">
    <property type="protein sequence ID" value="KAJ4425630.1"/>
    <property type="molecule type" value="Genomic_DNA"/>
</dbReference>
<organism evidence="1 2">
    <name type="scientific">Periplaneta americana</name>
    <name type="common">American cockroach</name>
    <name type="synonym">Blatta americana</name>
    <dbReference type="NCBI Taxonomy" id="6978"/>
    <lineage>
        <taxon>Eukaryota</taxon>
        <taxon>Metazoa</taxon>
        <taxon>Ecdysozoa</taxon>
        <taxon>Arthropoda</taxon>
        <taxon>Hexapoda</taxon>
        <taxon>Insecta</taxon>
        <taxon>Pterygota</taxon>
        <taxon>Neoptera</taxon>
        <taxon>Polyneoptera</taxon>
        <taxon>Dictyoptera</taxon>
        <taxon>Blattodea</taxon>
        <taxon>Blattoidea</taxon>
        <taxon>Blattidae</taxon>
        <taxon>Blattinae</taxon>
        <taxon>Periplaneta</taxon>
    </lineage>
</organism>
<accession>A0ABQ8RVF4</accession>
<evidence type="ECO:0000313" key="2">
    <source>
        <dbReference type="Proteomes" id="UP001148838"/>
    </source>
</evidence>
<gene>
    <name evidence="1" type="ORF">ANN_27826</name>
</gene>
<name>A0ABQ8RVF4_PERAM</name>
<feature type="non-terminal residue" evidence="1">
    <location>
        <position position="1"/>
    </location>
</feature>
<reference evidence="1 2" key="1">
    <citation type="journal article" date="2022" name="Allergy">
        <title>Genome assembly and annotation of Periplaneta americana reveal a comprehensive cockroach allergen profile.</title>
        <authorList>
            <person name="Wang L."/>
            <person name="Xiong Q."/>
            <person name="Saelim N."/>
            <person name="Wang L."/>
            <person name="Nong W."/>
            <person name="Wan A.T."/>
            <person name="Shi M."/>
            <person name="Liu X."/>
            <person name="Cao Q."/>
            <person name="Hui J.H.L."/>
            <person name="Sookrung N."/>
            <person name="Leung T.F."/>
            <person name="Tungtrongchitr A."/>
            <person name="Tsui S.K.W."/>
        </authorList>
    </citation>
    <scope>NUCLEOTIDE SEQUENCE [LARGE SCALE GENOMIC DNA]</scope>
    <source>
        <strain evidence="1">PWHHKU_190912</strain>
    </source>
</reference>
<keyword evidence="2" id="KW-1185">Reference proteome</keyword>